<dbReference type="HOGENOM" id="CLU_010194_1_3_1"/>
<dbReference type="PRINTS" id="PR00081">
    <property type="entry name" value="GDHRDH"/>
</dbReference>
<dbReference type="Gene3D" id="3.40.50.720">
    <property type="entry name" value="NAD(P)-binding Rossmann-like Domain"/>
    <property type="match status" value="1"/>
</dbReference>
<keyword evidence="2" id="KW-0521">NADP</keyword>
<accession>D8Q8A9</accession>
<evidence type="ECO:0000313" key="6">
    <source>
        <dbReference type="Proteomes" id="UP000007431"/>
    </source>
</evidence>
<dbReference type="GO" id="GO:0016614">
    <property type="term" value="F:oxidoreductase activity, acting on CH-OH group of donors"/>
    <property type="evidence" value="ECO:0007669"/>
    <property type="project" value="UniProtKB-ARBA"/>
</dbReference>
<dbReference type="STRING" id="578458.D8Q8A9"/>
<reference evidence="5 6" key="1">
    <citation type="journal article" date="2010" name="Nat. Biotechnol.">
        <title>Genome sequence of the model mushroom Schizophyllum commune.</title>
        <authorList>
            <person name="Ohm R.A."/>
            <person name="de Jong J.F."/>
            <person name="Lugones L.G."/>
            <person name="Aerts A."/>
            <person name="Kothe E."/>
            <person name="Stajich J.E."/>
            <person name="de Vries R.P."/>
            <person name="Record E."/>
            <person name="Levasseur A."/>
            <person name="Baker S.E."/>
            <person name="Bartholomew K.A."/>
            <person name="Coutinho P.M."/>
            <person name="Erdmann S."/>
            <person name="Fowler T.J."/>
            <person name="Gathman A.C."/>
            <person name="Lombard V."/>
            <person name="Henrissat B."/>
            <person name="Knabe N."/>
            <person name="Kuees U."/>
            <person name="Lilly W.W."/>
            <person name="Lindquist E."/>
            <person name="Lucas S."/>
            <person name="Magnuson J.K."/>
            <person name="Piumi F."/>
            <person name="Raudaskoski M."/>
            <person name="Salamov A."/>
            <person name="Schmutz J."/>
            <person name="Schwarze F.W.M.R."/>
            <person name="vanKuyk P.A."/>
            <person name="Horton J.S."/>
            <person name="Grigoriev I.V."/>
            <person name="Woesten H.A.B."/>
        </authorList>
    </citation>
    <scope>NUCLEOTIDE SEQUENCE [LARGE SCALE GENOMIC DNA]</scope>
    <source>
        <strain evidence="6">H4-8 / FGSC 9210</strain>
    </source>
</reference>
<dbReference type="EMBL" id="GL377307">
    <property type="protein sequence ID" value="EFI96159.1"/>
    <property type="molecule type" value="Genomic_DNA"/>
</dbReference>
<proteinExistence type="inferred from homology"/>
<dbReference type="InterPro" id="IPR020904">
    <property type="entry name" value="Sc_DH/Rdtase_CS"/>
</dbReference>
<dbReference type="Pfam" id="PF13561">
    <property type="entry name" value="adh_short_C2"/>
    <property type="match status" value="1"/>
</dbReference>
<keyword evidence="6" id="KW-1185">Reference proteome</keyword>
<dbReference type="SMART" id="SM00822">
    <property type="entry name" value="PKS_KR"/>
    <property type="match status" value="1"/>
</dbReference>
<organism evidence="6">
    <name type="scientific">Schizophyllum commune (strain H4-8 / FGSC 9210)</name>
    <name type="common">Split gill fungus</name>
    <dbReference type="NCBI Taxonomy" id="578458"/>
    <lineage>
        <taxon>Eukaryota</taxon>
        <taxon>Fungi</taxon>
        <taxon>Dikarya</taxon>
        <taxon>Basidiomycota</taxon>
        <taxon>Agaricomycotina</taxon>
        <taxon>Agaricomycetes</taxon>
        <taxon>Agaricomycetidae</taxon>
        <taxon>Agaricales</taxon>
        <taxon>Schizophyllaceae</taxon>
        <taxon>Schizophyllum</taxon>
    </lineage>
</organism>
<dbReference type="OrthoDB" id="5327538at2759"/>
<dbReference type="PROSITE" id="PS00061">
    <property type="entry name" value="ADH_SHORT"/>
    <property type="match status" value="1"/>
</dbReference>
<dbReference type="PRINTS" id="PR00080">
    <property type="entry name" value="SDRFAMILY"/>
</dbReference>
<evidence type="ECO:0000256" key="1">
    <source>
        <dbReference type="ARBA" id="ARBA00006484"/>
    </source>
</evidence>
<dbReference type="GeneID" id="9586961"/>
<dbReference type="InterPro" id="IPR002347">
    <property type="entry name" value="SDR_fam"/>
</dbReference>
<dbReference type="OMA" id="ATCEWFA"/>
<dbReference type="InParanoid" id="D8Q8A9"/>
<sequence length="256" mass="26731">MSNLTLAGKVAIVTGASRGIGEEIAFELAKRGAKVMITYNSASSEARANDLSARIAALDNGSAAASIRADIGLPESPALIVNATLAAFSTTAIDILVNNAGVELYRQLVEVTVAEYARVLDVNVRGAMLMAQAVIPYLRAPGRIVNISSVGARRGLSGYTVYCASKGAVEAFTRALAVELGHAGHTVNAVAPGPVQSDMMDTLPKDLIELQKKRTPLQNRLGVPEDIALIVAWLASEDARWVTGQTISGTGGCETL</sequence>
<dbReference type="eggNOG" id="KOG0725">
    <property type="taxonomic scope" value="Eukaryota"/>
</dbReference>
<dbReference type="KEGG" id="scm:SCHCO_02628184"/>
<comment type="similarity">
    <text evidence="1">Belongs to the short-chain dehydrogenases/reductases (SDR) family.</text>
</comment>
<evidence type="ECO:0000256" key="3">
    <source>
        <dbReference type="ARBA" id="ARBA00023002"/>
    </source>
</evidence>
<dbReference type="AlphaFoldDB" id="D8Q8A9"/>
<protein>
    <recommendedName>
        <fullName evidence="4">Ketoreductase domain-containing protein</fullName>
    </recommendedName>
</protein>
<evidence type="ECO:0000313" key="5">
    <source>
        <dbReference type="EMBL" id="EFI96159.1"/>
    </source>
</evidence>
<dbReference type="Proteomes" id="UP000007431">
    <property type="component" value="Unassembled WGS sequence"/>
</dbReference>
<dbReference type="PANTHER" id="PTHR48107:SF7">
    <property type="entry name" value="RE15974P"/>
    <property type="match status" value="1"/>
</dbReference>
<dbReference type="VEuPathDB" id="FungiDB:SCHCODRAFT_02628184"/>
<evidence type="ECO:0000256" key="2">
    <source>
        <dbReference type="ARBA" id="ARBA00022857"/>
    </source>
</evidence>
<dbReference type="FunFam" id="3.40.50.720:FF:000374">
    <property type="entry name" value="3-oxoacyl-(Acyl-carrier-protein) reductase"/>
    <property type="match status" value="1"/>
</dbReference>
<gene>
    <name evidence="5" type="ORF">SCHCODRAFT_16236</name>
</gene>
<feature type="domain" description="Ketoreductase" evidence="4">
    <location>
        <begin position="9"/>
        <end position="198"/>
    </location>
</feature>
<dbReference type="InterPro" id="IPR057326">
    <property type="entry name" value="KR_dom"/>
</dbReference>
<dbReference type="InterPro" id="IPR036291">
    <property type="entry name" value="NAD(P)-bd_dom_sf"/>
</dbReference>
<evidence type="ECO:0000259" key="4">
    <source>
        <dbReference type="SMART" id="SM00822"/>
    </source>
</evidence>
<keyword evidence="3" id="KW-0560">Oxidoreductase</keyword>
<dbReference type="PANTHER" id="PTHR48107">
    <property type="entry name" value="NADPH-DEPENDENT ALDEHYDE REDUCTASE-LIKE PROTEIN, CHLOROPLASTIC-RELATED"/>
    <property type="match status" value="1"/>
</dbReference>
<name>D8Q8A9_SCHCM</name>
<dbReference type="SUPFAM" id="SSF51735">
    <property type="entry name" value="NAD(P)-binding Rossmann-fold domains"/>
    <property type="match status" value="1"/>
</dbReference>